<organism evidence="9 10">
    <name type="scientific">Candidatus Gottesmanbacteria bacterium GW2011_GWA2_42_18</name>
    <dbReference type="NCBI Taxonomy" id="1618442"/>
    <lineage>
        <taxon>Bacteria</taxon>
        <taxon>Candidatus Gottesmaniibacteriota</taxon>
    </lineage>
</organism>
<keyword evidence="3" id="KW-0540">Nuclease</keyword>
<name>A0A0G0Z950_9BACT</name>
<sequence length="126" mass="14540">MYLIDTDVLIWVLRGNKKYTDLLLRLKDKDPLSISTISIAEIYKNIFPSELMRTENILNEFQTWDITPLAAKQAGLYFQQFSKQYKNLSLIDCLIAGCANVNNLILVSLNLKHFPMKDIKTMKPLS</sequence>
<dbReference type="Gene3D" id="3.40.50.1010">
    <property type="entry name" value="5'-nuclease"/>
    <property type="match status" value="1"/>
</dbReference>
<dbReference type="GO" id="GO:0016787">
    <property type="term" value="F:hydrolase activity"/>
    <property type="evidence" value="ECO:0007669"/>
    <property type="project" value="UniProtKB-KW"/>
</dbReference>
<dbReference type="InterPro" id="IPR050556">
    <property type="entry name" value="Type_II_TA_system_RNase"/>
</dbReference>
<dbReference type="SUPFAM" id="SSF88723">
    <property type="entry name" value="PIN domain-like"/>
    <property type="match status" value="1"/>
</dbReference>
<dbReference type="GO" id="GO:0046872">
    <property type="term" value="F:metal ion binding"/>
    <property type="evidence" value="ECO:0007669"/>
    <property type="project" value="UniProtKB-KW"/>
</dbReference>
<keyword evidence="2" id="KW-1277">Toxin-antitoxin system</keyword>
<evidence type="ECO:0000256" key="1">
    <source>
        <dbReference type="ARBA" id="ARBA00001946"/>
    </source>
</evidence>
<accession>A0A0G0Z950</accession>
<protein>
    <submittedName>
        <fullName evidence="9">Putative ribonuclease VapC</fullName>
    </submittedName>
</protein>
<dbReference type="InterPro" id="IPR029060">
    <property type="entry name" value="PIN-like_dom_sf"/>
</dbReference>
<evidence type="ECO:0000256" key="6">
    <source>
        <dbReference type="ARBA" id="ARBA00022842"/>
    </source>
</evidence>
<evidence type="ECO:0000313" key="9">
    <source>
        <dbReference type="EMBL" id="KKS45189.1"/>
    </source>
</evidence>
<dbReference type="AlphaFoldDB" id="A0A0G0Z950"/>
<evidence type="ECO:0000256" key="5">
    <source>
        <dbReference type="ARBA" id="ARBA00022801"/>
    </source>
</evidence>
<reference evidence="9 10" key="1">
    <citation type="journal article" date="2015" name="Nature">
        <title>rRNA introns, odd ribosomes, and small enigmatic genomes across a large radiation of phyla.</title>
        <authorList>
            <person name="Brown C.T."/>
            <person name="Hug L.A."/>
            <person name="Thomas B.C."/>
            <person name="Sharon I."/>
            <person name="Castelle C.J."/>
            <person name="Singh A."/>
            <person name="Wilkins M.J."/>
            <person name="Williams K.H."/>
            <person name="Banfield J.F."/>
        </authorList>
    </citation>
    <scope>NUCLEOTIDE SEQUENCE [LARGE SCALE GENOMIC DNA]</scope>
</reference>
<evidence type="ECO:0000256" key="4">
    <source>
        <dbReference type="ARBA" id="ARBA00022723"/>
    </source>
</evidence>
<dbReference type="InterPro" id="IPR002716">
    <property type="entry name" value="PIN_dom"/>
</dbReference>
<keyword evidence="5" id="KW-0378">Hydrolase</keyword>
<evidence type="ECO:0000256" key="2">
    <source>
        <dbReference type="ARBA" id="ARBA00022649"/>
    </source>
</evidence>
<gene>
    <name evidence="9" type="ORF">UV09_C0046G0004</name>
</gene>
<keyword evidence="6" id="KW-0460">Magnesium</keyword>
<evidence type="ECO:0000256" key="3">
    <source>
        <dbReference type="ARBA" id="ARBA00022722"/>
    </source>
</evidence>
<dbReference type="Pfam" id="PF01850">
    <property type="entry name" value="PIN"/>
    <property type="match status" value="1"/>
</dbReference>
<comment type="similarity">
    <text evidence="7">Belongs to the PINc/VapC protein family.</text>
</comment>
<comment type="cofactor">
    <cofactor evidence="1">
        <name>Mg(2+)</name>
        <dbReference type="ChEBI" id="CHEBI:18420"/>
    </cofactor>
</comment>
<evidence type="ECO:0000259" key="8">
    <source>
        <dbReference type="Pfam" id="PF01850"/>
    </source>
</evidence>
<evidence type="ECO:0000256" key="7">
    <source>
        <dbReference type="ARBA" id="ARBA00038093"/>
    </source>
</evidence>
<proteinExistence type="inferred from homology"/>
<keyword evidence="4" id="KW-0479">Metal-binding</keyword>
<dbReference type="EMBL" id="LCDD01000046">
    <property type="protein sequence ID" value="KKS45189.1"/>
    <property type="molecule type" value="Genomic_DNA"/>
</dbReference>
<evidence type="ECO:0000313" key="10">
    <source>
        <dbReference type="Proteomes" id="UP000034320"/>
    </source>
</evidence>
<dbReference type="CDD" id="cd18741">
    <property type="entry name" value="PIN_VapC4-5_FitB-like"/>
    <property type="match status" value="1"/>
</dbReference>
<dbReference type="Proteomes" id="UP000034320">
    <property type="component" value="Unassembled WGS sequence"/>
</dbReference>
<dbReference type="PANTHER" id="PTHR33653:SF1">
    <property type="entry name" value="RIBONUCLEASE VAPC2"/>
    <property type="match status" value="1"/>
</dbReference>
<feature type="domain" description="PIN" evidence="8">
    <location>
        <begin position="2"/>
        <end position="110"/>
    </location>
</feature>
<comment type="caution">
    <text evidence="9">The sequence shown here is derived from an EMBL/GenBank/DDBJ whole genome shotgun (WGS) entry which is preliminary data.</text>
</comment>
<dbReference type="GO" id="GO:0004518">
    <property type="term" value="F:nuclease activity"/>
    <property type="evidence" value="ECO:0007669"/>
    <property type="project" value="UniProtKB-KW"/>
</dbReference>
<dbReference type="PANTHER" id="PTHR33653">
    <property type="entry name" value="RIBONUCLEASE VAPC2"/>
    <property type="match status" value="1"/>
</dbReference>